<evidence type="ECO:0000256" key="2">
    <source>
        <dbReference type="ARBA" id="ARBA00022679"/>
    </source>
</evidence>
<evidence type="ECO:0000256" key="6">
    <source>
        <dbReference type="PROSITE-ProRule" id="PRU00236"/>
    </source>
</evidence>
<keyword evidence="5" id="KW-0520">NAD</keyword>
<reference evidence="8" key="1">
    <citation type="submission" date="2023-07" db="EMBL/GenBank/DDBJ databases">
        <authorList>
            <consortium name="AG Swart"/>
            <person name="Singh M."/>
            <person name="Singh A."/>
            <person name="Seah K."/>
            <person name="Emmerich C."/>
        </authorList>
    </citation>
    <scope>NUCLEOTIDE SEQUENCE</scope>
    <source>
        <strain evidence="8">DP1</strain>
    </source>
</reference>
<name>A0AAD1XR28_EUPCR</name>
<dbReference type="GO" id="GO:0017136">
    <property type="term" value="F:histone deacetylase activity, NAD-dependent"/>
    <property type="evidence" value="ECO:0007669"/>
    <property type="project" value="TreeGrafter"/>
</dbReference>
<sequence>MWKFTRCKACRSFSVVNGCSEGREFIHNLKQGYYKQISVLTGAGLSTDAGIPDYRSPDTGLYSILEKEYGMKSPTDIFQLSIFYRNPQLFYGYLKKINFDMFHPTLSHYFIGFLEAKGILCVNFTQNIDGLELRAGISREKLVTAHGDVTRAHCPSCDKEYDIEELKRKAMNDQIMYCDTCPDVPIKPRIVFFGEMLPDEFHEKSSLLSEKSDCGLIIGTSLQVAPFNGLPILYPTITQLVVINNEPLDHIPRTSASSLYYKGNCDSIVQEIIKECEWEKDFNDFRESIDS</sequence>
<dbReference type="AlphaFoldDB" id="A0AAD1XR28"/>
<dbReference type="PANTHER" id="PTHR11085">
    <property type="entry name" value="NAD-DEPENDENT PROTEIN DEACYLASE SIRTUIN-5, MITOCHONDRIAL-RELATED"/>
    <property type="match status" value="1"/>
</dbReference>
<keyword evidence="3" id="KW-0479">Metal-binding</keyword>
<dbReference type="InterPro" id="IPR026591">
    <property type="entry name" value="Sirtuin_cat_small_dom_sf"/>
</dbReference>
<dbReference type="EMBL" id="CAMPGE010018864">
    <property type="protein sequence ID" value="CAI2377237.1"/>
    <property type="molecule type" value="Genomic_DNA"/>
</dbReference>
<evidence type="ECO:0000256" key="4">
    <source>
        <dbReference type="ARBA" id="ARBA00022833"/>
    </source>
</evidence>
<keyword evidence="4" id="KW-0862">Zinc</keyword>
<evidence type="ECO:0000256" key="3">
    <source>
        <dbReference type="ARBA" id="ARBA00022723"/>
    </source>
</evidence>
<accession>A0AAD1XR28</accession>
<feature type="domain" description="Deacetylase sirtuin-type" evidence="7">
    <location>
        <begin position="15"/>
        <end position="279"/>
    </location>
</feature>
<protein>
    <recommendedName>
        <fullName evidence="7">Deacetylase sirtuin-type domain-containing protein</fullName>
    </recommendedName>
</protein>
<evidence type="ECO:0000256" key="1">
    <source>
        <dbReference type="ARBA" id="ARBA00001947"/>
    </source>
</evidence>
<comment type="cofactor">
    <cofactor evidence="1">
        <name>Zn(2+)</name>
        <dbReference type="ChEBI" id="CHEBI:29105"/>
    </cofactor>
</comment>
<keyword evidence="9" id="KW-1185">Reference proteome</keyword>
<dbReference type="Gene3D" id="3.40.50.1220">
    <property type="entry name" value="TPP-binding domain"/>
    <property type="match status" value="1"/>
</dbReference>
<evidence type="ECO:0000313" key="8">
    <source>
        <dbReference type="EMBL" id="CAI2377237.1"/>
    </source>
</evidence>
<gene>
    <name evidence="8" type="ORF">ECRASSUSDP1_LOCUS18620</name>
</gene>
<dbReference type="Proteomes" id="UP001295684">
    <property type="component" value="Unassembled WGS sequence"/>
</dbReference>
<dbReference type="PANTHER" id="PTHR11085:SF6">
    <property type="entry name" value="NAD-DEPENDENT PROTEIN DEACETYLASE SIRTUIN-2"/>
    <property type="match status" value="1"/>
</dbReference>
<dbReference type="InterPro" id="IPR026590">
    <property type="entry name" value="Ssirtuin_cat_dom"/>
</dbReference>
<dbReference type="GO" id="GO:0070403">
    <property type="term" value="F:NAD+ binding"/>
    <property type="evidence" value="ECO:0007669"/>
    <property type="project" value="InterPro"/>
</dbReference>
<dbReference type="InterPro" id="IPR029035">
    <property type="entry name" value="DHS-like_NAD/FAD-binding_dom"/>
</dbReference>
<evidence type="ECO:0000259" key="7">
    <source>
        <dbReference type="PROSITE" id="PS50305"/>
    </source>
</evidence>
<dbReference type="InterPro" id="IPR003000">
    <property type="entry name" value="Sirtuin"/>
</dbReference>
<comment type="caution">
    <text evidence="8">The sequence shown here is derived from an EMBL/GenBank/DDBJ whole genome shotgun (WGS) entry which is preliminary data.</text>
</comment>
<dbReference type="PROSITE" id="PS50305">
    <property type="entry name" value="SIRTUIN"/>
    <property type="match status" value="1"/>
</dbReference>
<keyword evidence="2" id="KW-0808">Transferase</keyword>
<comment type="caution">
    <text evidence="6">Lacks conserved residue(s) required for the propagation of feature annotation.</text>
</comment>
<evidence type="ECO:0000313" key="9">
    <source>
        <dbReference type="Proteomes" id="UP001295684"/>
    </source>
</evidence>
<dbReference type="GO" id="GO:0046872">
    <property type="term" value="F:metal ion binding"/>
    <property type="evidence" value="ECO:0007669"/>
    <property type="project" value="UniProtKB-KW"/>
</dbReference>
<proteinExistence type="predicted"/>
<dbReference type="Gene3D" id="3.30.1600.10">
    <property type="entry name" value="SIR2/SIRT2 'Small Domain"/>
    <property type="match status" value="1"/>
</dbReference>
<dbReference type="SUPFAM" id="SSF52467">
    <property type="entry name" value="DHS-like NAD/FAD-binding domain"/>
    <property type="match status" value="1"/>
</dbReference>
<dbReference type="InterPro" id="IPR050134">
    <property type="entry name" value="NAD-dep_sirtuin_deacylases"/>
</dbReference>
<dbReference type="Pfam" id="PF02146">
    <property type="entry name" value="SIR2"/>
    <property type="match status" value="1"/>
</dbReference>
<dbReference type="GO" id="GO:0005634">
    <property type="term" value="C:nucleus"/>
    <property type="evidence" value="ECO:0007669"/>
    <property type="project" value="TreeGrafter"/>
</dbReference>
<evidence type="ECO:0000256" key="5">
    <source>
        <dbReference type="ARBA" id="ARBA00023027"/>
    </source>
</evidence>
<organism evidence="8 9">
    <name type="scientific">Euplotes crassus</name>
    <dbReference type="NCBI Taxonomy" id="5936"/>
    <lineage>
        <taxon>Eukaryota</taxon>
        <taxon>Sar</taxon>
        <taxon>Alveolata</taxon>
        <taxon>Ciliophora</taxon>
        <taxon>Intramacronucleata</taxon>
        <taxon>Spirotrichea</taxon>
        <taxon>Hypotrichia</taxon>
        <taxon>Euplotida</taxon>
        <taxon>Euplotidae</taxon>
        <taxon>Moneuplotes</taxon>
    </lineage>
</organism>